<feature type="compositionally biased region" description="Low complexity" evidence="5">
    <location>
        <begin position="117"/>
        <end position="126"/>
    </location>
</feature>
<comment type="subcellular location">
    <subcellularLocation>
        <location evidence="1 4">Nucleus</location>
    </subcellularLocation>
</comment>
<dbReference type="PANTHER" id="PTHR13063">
    <property type="entry name" value="ENOS INTERACTING PROTEIN"/>
    <property type="match status" value="1"/>
</dbReference>
<evidence type="ECO:0000256" key="2">
    <source>
        <dbReference type="ARBA" id="ARBA00008126"/>
    </source>
</evidence>
<dbReference type="Pfam" id="PF15906">
    <property type="entry name" value="zf-NOSIP"/>
    <property type="match status" value="1"/>
</dbReference>
<dbReference type="CDD" id="cd16661">
    <property type="entry name" value="RING-Ubox1_NOSIP"/>
    <property type="match status" value="1"/>
</dbReference>
<dbReference type="Proteomes" id="UP000192578">
    <property type="component" value="Unassembled WGS sequence"/>
</dbReference>
<dbReference type="OrthoDB" id="116827at2759"/>
<proteinExistence type="inferred from homology"/>
<evidence type="ECO:0000259" key="6">
    <source>
        <dbReference type="PROSITE" id="PS51698"/>
    </source>
</evidence>
<dbReference type="SUPFAM" id="SSF57850">
    <property type="entry name" value="RING/U-box"/>
    <property type="match status" value="2"/>
</dbReference>
<evidence type="ECO:0000256" key="4">
    <source>
        <dbReference type="PIRNR" id="PIRNR023577"/>
    </source>
</evidence>
<gene>
    <name evidence="7" type="ORF">BV898_03709</name>
</gene>
<dbReference type="CDD" id="cd16662">
    <property type="entry name" value="RING-Ubox2_NOSIP"/>
    <property type="match status" value="1"/>
</dbReference>
<evidence type="ECO:0000313" key="7">
    <source>
        <dbReference type="EMBL" id="OQV22207.1"/>
    </source>
</evidence>
<keyword evidence="8" id="KW-1185">Reference proteome</keyword>
<evidence type="ECO:0000256" key="5">
    <source>
        <dbReference type="SAM" id="MobiDB-lite"/>
    </source>
</evidence>
<dbReference type="EMBL" id="MTYJ01000018">
    <property type="protein sequence ID" value="OQV22207.1"/>
    <property type="molecule type" value="Genomic_DNA"/>
</dbReference>
<dbReference type="AlphaFoldDB" id="A0A1W0X3S4"/>
<evidence type="ECO:0000313" key="8">
    <source>
        <dbReference type="Proteomes" id="UP000192578"/>
    </source>
</evidence>
<dbReference type="PIRSF" id="PIRSF023577">
    <property type="entry name" value="ENOS_interacting"/>
    <property type="match status" value="1"/>
</dbReference>
<dbReference type="Gene3D" id="3.30.40.10">
    <property type="entry name" value="Zinc/RING finger domain, C3HC4 (zinc finger)"/>
    <property type="match status" value="2"/>
</dbReference>
<organism evidence="7 8">
    <name type="scientific">Hypsibius exemplaris</name>
    <name type="common">Freshwater tardigrade</name>
    <dbReference type="NCBI Taxonomy" id="2072580"/>
    <lineage>
        <taxon>Eukaryota</taxon>
        <taxon>Metazoa</taxon>
        <taxon>Ecdysozoa</taxon>
        <taxon>Tardigrada</taxon>
        <taxon>Eutardigrada</taxon>
        <taxon>Parachela</taxon>
        <taxon>Hypsibioidea</taxon>
        <taxon>Hypsibiidae</taxon>
        <taxon>Hypsibius</taxon>
    </lineage>
</organism>
<dbReference type="InterPro" id="IPR003613">
    <property type="entry name" value="Ubox_domain"/>
</dbReference>
<evidence type="ECO:0000256" key="1">
    <source>
        <dbReference type="ARBA" id="ARBA00004123"/>
    </source>
</evidence>
<evidence type="ECO:0000256" key="3">
    <source>
        <dbReference type="ARBA" id="ARBA00023242"/>
    </source>
</evidence>
<dbReference type="GO" id="GO:0016567">
    <property type="term" value="P:protein ubiquitination"/>
    <property type="evidence" value="ECO:0007669"/>
    <property type="project" value="InterPro"/>
</dbReference>
<dbReference type="InterPro" id="IPR031790">
    <property type="entry name" value="Znf-NOSIP"/>
</dbReference>
<dbReference type="FunFam" id="3.30.40.10:FF:000601">
    <property type="entry name" value="Nitric oxide synthase-interacting protein homolog"/>
    <property type="match status" value="1"/>
</dbReference>
<dbReference type="PROSITE" id="PS51698">
    <property type="entry name" value="U_BOX"/>
    <property type="match status" value="1"/>
</dbReference>
<name>A0A1W0X3S4_HYPEX</name>
<keyword evidence="3 4" id="KW-0539">Nucleus</keyword>
<comment type="caution">
    <text evidence="7">The sequence shown here is derived from an EMBL/GenBank/DDBJ whole genome shotgun (WGS) entry which is preliminary data.</text>
</comment>
<comment type="similarity">
    <text evidence="2 4">Belongs to the NOSIP family.</text>
</comment>
<dbReference type="GO" id="GO:0061630">
    <property type="term" value="F:ubiquitin protein ligase activity"/>
    <property type="evidence" value="ECO:0007669"/>
    <property type="project" value="InterPro"/>
</dbReference>
<dbReference type="InterPro" id="IPR013083">
    <property type="entry name" value="Znf_RING/FYVE/PHD"/>
</dbReference>
<protein>
    <recommendedName>
        <fullName evidence="4">Nitric oxide synthase-interacting protein homolog</fullName>
    </recommendedName>
</protein>
<dbReference type="InterPro" id="IPR016818">
    <property type="entry name" value="NOSIP"/>
</dbReference>
<feature type="region of interest" description="Disordered" evidence="5">
    <location>
        <begin position="109"/>
        <end position="138"/>
    </location>
</feature>
<dbReference type="GO" id="GO:0005634">
    <property type="term" value="C:nucleus"/>
    <property type="evidence" value="ECO:0007669"/>
    <property type="project" value="UniProtKB-SubCell"/>
</dbReference>
<reference evidence="8" key="1">
    <citation type="submission" date="2017-01" db="EMBL/GenBank/DDBJ databases">
        <title>Comparative genomics of anhydrobiosis in the tardigrade Hypsibius dujardini.</title>
        <authorList>
            <person name="Yoshida Y."/>
            <person name="Koutsovoulos G."/>
            <person name="Laetsch D."/>
            <person name="Stevens L."/>
            <person name="Kumar S."/>
            <person name="Horikawa D."/>
            <person name="Ishino K."/>
            <person name="Komine S."/>
            <person name="Tomita M."/>
            <person name="Blaxter M."/>
            <person name="Arakawa K."/>
        </authorList>
    </citation>
    <scope>NUCLEOTIDE SEQUENCE [LARGE SCALE GENOMIC DNA]</scope>
    <source>
        <strain evidence="8">Z151</strain>
    </source>
</reference>
<dbReference type="PANTHER" id="PTHR13063:SF10">
    <property type="entry name" value="NITRIC OXIDE SYNTHASE-INTERACTING PROTEIN"/>
    <property type="match status" value="1"/>
</dbReference>
<feature type="domain" description="U-box" evidence="6">
    <location>
        <begin position="40"/>
        <end position="75"/>
    </location>
</feature>
<accession>A0A1W0X3S4</accession>
<sequence length="278" mass="30602">MGKRHGKNATANPVYSYAEVQKDNKFSGYGLVAARLGKDSIKDFDCCSITLQPCRNPVVTPDGYLFDKEAILEYILNKKMDIIKQQKAYEKWQAKEATEKKELLEAQRQSTADKFQKSSSTVVTTGSGKGDGKIMPNNFWGSAASRESLRTTKEKPDTVITSPISGKPIKASDLIPIHFTPVVDDDKTPVASKKFRYMCPVTRDVLSNNTACAVLRTSGNVVTMECVDNLIRKDMIDPTNGKSLREKDIIPLQRGGSSYAGSGLQLESRVSKPSMHVG</sequence>